<dbReference type="RefSeq" id="WP_395131649.1">
    <property type="nucleotide sequence ID" value="NZ_JBIMPM010000070.1"/>
</dbReference>
<gene>
    <name evidence="1" type="ORF">ACGTRS_31670</name>
</gene>
<organism evidence="1 2">
    <name type="scientific">Burkholderia semiarida</name>
    <dbReference type="NCBI Taxonomy" id="2843303"/>
    <lineage>
        <taxon>Bacteria</taxon>
        <taxon>Pseudomonadati</taxon>
        <taxon>Pseudomonadota</taxon>
        <taxon>Betaproteobacteria</taxon>
        <taxon>Burkholderiales</taxon>
        <taxon>Burkholderiaceae</taxon>
        <taxon>Burkholderia</taxon>
        <taxon>Burkholderia cepacia complex</taxon>
    </lineage>
</organism>
<name>A0ABW7LD83_9BURK</name>
<keyword evidence="2" id="KW-1185">Reference proteome</keyword>
<sequence length="197" mass="21589">MDNLPTAVDRILLDPLAYIHPARLTLPGGMGGAEQRSVLNALIIDAYRLPIDLKAQLSHAERDLIDAWSILPDVCALIGAQLLKAELAWGGAQMSLPHRIRRFASFPVRQPMISSGAHQRRLRESGLPYVQAVGLEHLLAWQKDAAPALRARVKLPFAPEIDAFAPALQPDAPGDVFLVHQAIQYAKNHPVVSCDRP</sequence>
<dbReference type="EMBL" id="JBIMPM010000070">
    <property type="protein sequence ID" value="MFH5255802.1"/>
    <property type="molecule type" value="Genomic_DNA"/>
</dbReference>
<dbReference type="InterPro" id="IPR013388">
    <property type="entry name" value="T3SS_OrgA/MxiK"/>
</dbReference>
<proteinExistence type="predicted"/>
<accession>A0ABW7LD83</accession>
<dbReference type="Pfam" id="PF09482">
    <property type="entry name" value="OrgA_MxiK"/>
    <property type="match status" value="1"/>
</dbReference>
<protein>
    <recommendedName>
        <fullName evidence="3">Type III secretion apparatus protein OrgA/MxiK</fullName>
    </recommendedName>
</protein>
<dbReference type="Proteomes" id="UP001609186">
    <property type="component" value="Unassembled WGS sequence"/>
</dbReference>
<evidence type="ECO:0000313" key="2">
    <source>
        <dbReference type="Proteomes" id="UP001609186"/>
    </source>
</evidence>
<evidence type="ECO:0008006" key="3">
    <source>
        <dbReference type="Google" id="ProtNLM"/>
    </source>
</evidence>
<reference evidence="1 2" key="1">
    <citation type="submission" date="2024-10" db="EMBL/GenBank/DDBJ databases">
        <title>Burkholderia semiarida in Mexico.</title>
        <authorList>
            <person name="Estrada P."/>
        </authorList>
    </citation>
    <scope>NUCLEOTIDE SEQUENCE [LARGE SCALE GENOMIC DNA]</scope>
    <source>
        <strain evidence="1 2">CLM7-1</strain>
    </source>
</reference>
<comment type="caution">
    <text evidence="1">The sequence shown here is derived from an EMBL/GenBank/DDBJ whole genome shotgun (WGS) entry which is preliminary data.</text>
</comment>
<evidence type="ECO:0000313" key="1">
    <source>
        <dbReference type="EMBL" id="MFH5255802.1"/>
    </source>
</evidence>